<dbReference type="Pfam" id="PF00010">
    <property type="entry name" value="HLH"/>
    <property type="match status" value="1"/>
</dbReference>
<dbReference type="InterPro" id="IPR002453">
    <property type="entry name" value="Beta_tubulin"/>
</dbReference>
<evidence type="ECO:0000256" key="6">
    <source>
        <dbReference type="ARBA" id="ARBA00022723"/>
    </source>
</evidence>
<dbReference type="InterPro" id="IPR003008">
    <property type="entry name" value="Tubulin_FtsZ_GTPase"/>
</dbReference>
<evidence type="ECO:0000256" key="7">
    <source>
        <dbReference type="ARBA" id="ARBA00022741"/>
    </source>
</evidence>
<keyword evidence="5 12" id="KW-0493">Microtubule</keyword>
<dbReference type="GO" id="GO:0000226">
    <property type="term" value="P:microtubule cytoskeleton organization"/>
    <property type="evidence" value="ECO:0000318"/>
    <property type="project" value="GO_Central"/>
</dbReference>
<comment type="subunit">
    <text evidence="12">Dimer of alpha and beta chains. A typical microtubule is a hollow water-filled tube with an outer diameter of 25 nm and an inner diameter of 15 nM. Alpha-beta heterodimers associate head-to-tail to form protofilaments running lengthwise along the microtubule wall with the beta-tubulin subunit facing the microtubule plus end conferring a structural polarity. Microtubules usually have 13 protofilaments but different protofilament numbers can be found in some organisms and specialized cells.</text>
</comment>
<protein>
    <recommendedName>
        <fullName evidence="12">Tubulin beta chain</fullName>
    </recommendedName>
</protein>
<keyword evidence="8" id="KW-0460">Magnesium</keyword>
<proteinExistence type="inferred from homology"/>
<keyword evidence="9 12" id="KW-0342">GTP-binding</keyword>
<keyword evidence="14" id="KW-1185">Reference proteome</keyword>
<dbReference type="InterPro" id="IPR008280">
    <property type="entry name" value="Tub_FtsZ_C"/>
</dbReference>
<accession>A0A2A6B801</accession>
<evidence type="ECO:0000256" key="2">
    <source>
        <dbReference type="ARBA" id="ARBA00004245"/>
    </source>
</evidence>
<dbReference type="GO" id="GO:0046872">
    <property type="term" value="F:metal ion binding"/>
    <property type="evidence" value="ECO:0007669"/>
    <property type="project" value="UniProtKB-KW"/>
</dbReference>
<dbReference type="PRINTS" id="PR01161">
    <property type="entry name" value="TUBULIN"/>
</dbReference>
<evidence type="ECO:0000313" key="13">
    <source>
        <dbReference type="EnsemblMetazoa" id="PPA02893.1"/>
    </source>
</evidence>
<dbReference type="GO" id="GO:0046983">
    <property type="term" value="F:protein dimerization activity"/>
    <property type="evidence" value="ECO:0007669"/>
    <property type="project" value="InterPro"/>
</dbReference>
<dbReference type="PROSITE" id="PS00227">
    <property type="entry name" value="TUBULIN"/>
    <property type="match status" value="1"/>
</dbReference>
<dbReference type="GO" id="GO:0003924">
    <property type="term" value="F:GTPase activity"/>
    <property type="evidence" value="ECO:0007669"/>
    <property type="project" value="InterPro"/>
</dbReference>
<dbReference type="CDD" id="cd02187">
    <property type="entry name" value="beta_tubulin"/>
    <property type="match status" value="1"/>
</dbReference>
<dbReference type="Pfam" id="PF00091">
    <property type="entry name" value="Tubulin"/>
    <property type="match status" value="1"/>
</dbReference>
<evidence type="ECO:0000313" key="14">
    <source>
        <dbReference type="Proteomes" id="UP000005239"/>
    </source>
</evidence>
<evidence type="ECO:0000256" key="8">
    <source>
        <dbReference type="ARBA" id="ARBA00022842"/>
    </source>
</evidence>
<reference evidence="14" key="1">
    <citation type="journal article" date="2008" name="Nat. Genet.">
        <title>The Pristionchus pacificus genome provides a unique perspective on nematode lifestyle and parasitism.</title>
        <authorList>
            <person name="Dieterich C."/>
            <person name="Clifton S.W."/>
            <person name="Schuster L.N."/>
            <person name="Chinwalla A."/>
            <person name="Delehaunty K."/>
            <person name="Dinkelacker I."/>
            <person name="Fulton L."/>
            <person name="Fulton R."/>
            <person name="Godfrey J."/>
            <person name="Minx P."/>
            <person name="Mitreva M."/>
            <person name="Roeseler W."/>
            <person name="Tian H."/>
            <person name="Witte H."/>
            <person name="Yang S.P."/>
            <person name="Wilson R.K."/>
            <person name="Sommer R.J."/>
        </authorList>
    </citation>
    <scope>NUCLEOTIDE SEQUENCE [LARGE SCALE GENOMIC DNA]</scope>
    <source>
        <strain evidence="14">PS312</strain>
    </source>
</reference>
<evidence type="ECO:0000256" key="10">
    <source>
        <dbReference type="ARBA" id="ARBA00023212"/>
    </source>
</evidence>
<dbReference type="GO" id="GO:0005874">
    <property type="term" value="C:microtubule"/>
    <property type="evidence" value="ECO:0000318"/>
    <property type="project" value="GO_Central"/>
</dbReference>
<dbReference type="SUPFAM" id="SSF52490">
    <property type="entry name" value="Tubulin nucleotide-binding domain-like"/>
    <property type="match status" value="1"/>
</dbReference>
<evidence type="ECO:0000256" key="1">
    <source>
        <dbReference type="ARBA" id="ARBA00001946"/>
    </source>
</evidence>
<dbReference type="InterPro" id="IPR013838">
    <property type="entry name" value="Beta-tubulin_BS"/>
</dbReference>
<evidence type="ECO:0000256" key="12">
    <source>
        <dbReference type="RuleBase" id="RU000352"/>
    </source>
</evidence>
<evidence type="ECO:0000256" key="3">
    <source>
        <dbReference type="ARBA" id="ARBA00009636"/>
    </source>
</evidence>
<dbReference type="PROSITE" id="PS00228">
    <property type="entry name" value="TUBULIN_B_AUTOREG"/>
    <property type="match status" value="1"/>
</dbReference>
<keyword evidence="10" id="KW-0206">Cytoskeleton</keyword>
<dbReference type="PANTHER" id="PTHR11588">
    <property type="entry name" value="TUBULIN"/>
    <property type="match status" value="1"/>
</dbReference>
<dbReference type="InterPro" id="IPR011598">
    <property type="entry name" value="bHLH_dom"/>
</dbReference>
<accession>A0A8R1Y672</accession>
<keyword evidence="6" id="KW-0479">Metal-binding</keyword>
<dbReference type="Proteomes" id="UP000005239">
    <property type="component" value="Unassembled WGS sequence"/>
</dbReference>
<evidence type="ECO:0000256" key="11">
    <source>
        <dbReference type="ARBA" id="ARBA00034296"/>
    </source>
</evidence>
<dbReference type="InterPro" id="IPR000217">
    <property type="entry name" value="Tubulin"/>
</dbReference>
<dbReference type="GO" id="GO:0005525">
    <property type="term" value="F:GTP binding"/>
    <property type="evidence" value="ECO:0000318"/>
    <property type="project" value="GO_Central"/>
</dbReference>
<dbReference type="SMART" id="SM00864">
    <property type="entry name" value="Tubulin"/>
    <property type="match status" value="1"/>
</dbReference>
<dbReference type="InterPro" id="IPR036525">
    <property type="entry name" value="Tubulin/FtsZ_GTPase_sf"/>
</dbReference>
<keyword evidence="7 12" id="KW-0547">Nucleotide-binding</keyword>
<dbReference type="GO" id="GO:0005200">
    <property type="term" value="F:structural constituent of cytoskeleton"/>
    <property type="evidence" value="ECO:0000318"/>
    <property type="project" value="GO_Central"/>
</dbReference>
<dbReference type="PROSITE" id="PS50888">
    <property type="entry name" value="BHLH"/>
    <property type="match status" value="1"/>
</dbReference>
<evidence type="ECO:0000256" key="4">
    <source>
        <dbReference type="ARBA" id="ARBA00022490"/>
    </source>
</evidence>
<dbReference type="SUPFAM" id="SSF47459">
    <property type="entry name" value="HLH, helix-loop-helix DNA-binding domain"/>
    <property type="match status" value="1"/>
</dbReference>
<dbReference type="PRINTS" id="PR01163">
    <property type="entry name" value="BETATUBULIN"/>
</dbReference>
<evidence type="ECO:0000256" key="9">
    <source>
        <dbReference type="ARBA" id="ARBA00023134"/>
    </source>
</evidence>
<dbReference type="SMART" id="SM00353">
    <property type="entry name" value="HLH"/>
    <property type="match status" value="1"/>
</dbReference>
<reference evidence="13" key="2">
    <citation type="submission" date="2022-06" db="UniProtKB">
        <authorList>
            <consortium name="EnsemblMetazoa"/>
        </authorList>
    </citation>
    <scope>IDENTIFICATION</scope>
    <source>
        <strain evidence="13">PS312</strain>
    </source>
</reference>
<comment type="cofactor">
    <cofactor evidence="1">
        <name>Mg(2+)</name>
        <dbReference type="ChEBI" id="CHEBI:18420"/>
    </cofactor>
</comment>
<evidence type="ECO:0000256" key="5">
    <source>
        <dbReference type="ARBA" id="ARBA00022701"/>
    </source>
</evidence>
<sequence length="517" mass="57643">MREIVHVQAGQCGNQIGAKFWEVISDEHGIQPDGSYAGESDLQLERINVYYNEANGGKYVPRAVLVDLEPGTMDSVRSGPYGQIFRPDNFVFGQSGAGNNWAKGHYTEGAELVDQVLDVVRKEAEGCDCLQGFQLTHSLGGGTGSGMGTLLISKIREEYPDRIMSSFSVVPSPKVSDTVVEPYNATLSVHQLVENTDETFCIDNEALYDICFRTLKLTNPNYGDLNHLVSMTMSGVTTCLRFPGQLNADLRKLAVNMMSATFIGNSTAIQELFKRISEQFGAMFRRKAFLHWYTGEGMDEMEFSEAESNMNDLVSEYQQYQEASAEDDGEFEGEGETDMTENLDINCKMAFIATPSFSNLYSTTATANLLSIASNVAQINADSGSNAVPSVSESTQDRKLLNPFDPKAIVPLPHQLDDQSGAFTTSVWKRNERERYRVRCVNEGYETLRHHLPLADGEKRISKVDTLRLAVKYVRHLEFVLQHPEHVLRCRCFDRFREESEGNVAIAIKSTGERLSC</sequence>
<dbReference type="FunFam" id="3.40.50.1440:FF:000003">
    <property type="entry name" value="Tubulin beta chain"/>
    <property type="match status" value="1"/>
</dbReference>
<keyword evidence="4" id="KW-0963">Cytoplasm</keyword>
<dbReference type="FunFam" id="1.10.287.600:FF:000006">
    <property type="entry name" value="Tubulin beta chain"/>
    <property type="match status" value="1"/>
</dbReference>
<dbReference type="Gene3D" id="1.10.287.600">
    <property type="entry name" value="Helix hairpin bin"/>
    <property type="match status" value="1"/>
</dbReference>
<dbReference type="GO" id="GO:0005737">
    <property type="term" value="C:cytoplasm"/>
    <property type="evidence" value="ECO:0000318"/>
    <property type="project" value="GO_Central"/>
</dbReference>
<dbReference type="AlphaFoldDB" id="A0A2A6B801"/>
<dbReference type="Gene3D" id="3.40.50.1440">
    <property type="entry name" value="Tubulin/FtsZ, GTPase domain"/>
    <property type="match status" value="1"/>
</dbReference>
<gene>
    <name evidence="13" type="primary">WBGene00092447</name>
</gene>
<dbReference type="InterPro" id="IPR023123">
    <property type="entry name" value="Tubulin_C"/>
</dbReference>
<comment type="subcellular location">
    <subcellularLocation>
        <location evidence="2">Cytoplasm</location>
        <location evidence="2">Cytoskeleton</location>
    </subcellularLocation>
</comment>
<organism evidence="13 14">
    <name type="scientific">Pristionchus pacificus</name>
    <name type="common">Parasitic nematode worm</name>
    <dbReference type="NCBI Taxonomy" id="54126"/>
    <lineage>
        <taxon>Eukaryota</taxon>
        <taxon>Metazoa</taxon>
        <taxon>Ecdysozoa</taxon>
        <taxon>Nematoda</taxon>
        <taxon>Chromadorea</taxon>
        <taxon>Rhabditida</taxon>
        <taxon>Rhabditina</taxon>
        <taxon>Diplogasteromorpha</taxon>
        <taxon>Diplogasteroidea</taxon>
        <taxon>Neodiplogasteridae</taxon>
        <taxon>Pristionchus</taxon>
    </lineage>
</organism>
<dbReference type="CDD" id="cd19724">
    <property type="entry name" value="bHLH_TS_ASCL3_like"/>
    <property type="match status" value="1"/>
</dbReference>
<comment type="similarity">
    <text evidence="3 12">Belongs to the tubulin family.</text>
</comment>
<dbReference type="InterPro" id="IPR036638">
    <property type="entry name" value="HLH_DNA-bd_sf"/>
</dbReference>
<comment type="function">
    <text evidence="11 12">Tubulin is the major constituent of microtubules, a cylinder consisting of laterally associated linear protofilaments composed of alpha- and beta-tubulin heterodimers. Microtubules grow by the addition of GTP-tubulin dimers to the microtubule end, where a stabilizing cap forms. Below the cap, tubulin dimers are in GDP-bound state, owing to GTPase activity of alpha-tubulin.</text>
</comment>
<dbReference type="Gene3D" id="4.10.280.10">
    <property type="entry name" value="Helix-loop-helix DNA-binding domain"/>
    <property type="match status" value="1"/>
</dbReference>
<name>A0A2A6B801_PRIPA</name>
<dbReference type="GO" id="GO:0000278">
    <property type="term" value="P:mitotic cell cycle"/>
    <property type="evidence" value="ECO:0000318"/>
    <property type="project" value="GO_Central"/>
</dbReference>
<dbReference type="InterPro" id="IPR017975">
    <property type="entry name" value="Tubulin_CS"/>
</dbReference>
<dbReference type="EnsemblMetazoa" id="PPA02893.1">
    <property type="protein sequence ID" value="PPA02893.1"/>
    <property type="gene ID" value="WBGene00092447"/>
</dbReference>
<dbReference type="SUPFAM" id="SSF55307">
    <property type="entry name" value="Tubulin C-terminal domain-like"/>
    <property type="match status" value="1"/>
</dbReference>